<name>A0A0R1MP45_9LACO</name>
<sequence length="110" mass="12432">MTNTFNKFLPLTLGVVTGFVGGIQASNILKKAERLTPQQILNNIKNSFQNETPVQDSWISVKPTRIRKFALTTDIYQGGISRFEDNQLVRYEFQADAKTGSILNLNRIDL</sequence>
<dbReference type="RefSeq" id="WP_057869397.1">
    <property type="nucleotide sequence ID" value="NZ_AZDX01000011.1"/>
</dbReference>
<accession>A0A0R1MP45</accession>
<evidence type="ECO:0000313" key="1">
    <source>
        <dbReference type="EMBL" id="KRL07026.1"/>
    </source>
</evidence>
<evidence type="ECO:0008006" key="3">
    <source>
        <dbReference type="Google" id="ProtNLM"/>
    </source>
</evidence>
<dbReference type="STRING" id="1423759.FC92_GL000259"/>
<dbReference type="GeneID" id="98311441"/>
<reference evidence="1 2" key="1">
    <citation type="journal article" date="2015" name="Genome Announc.">
        <title>Expanding the biotechnology potential of lactobacilli through comparative genomics of 213 strains and associated genera.</title>
        <authorList>
            <person name="Sun Z."/>
            <person name="Harris H.M."/>
            <person name="McCann A."/>
            <person name="Guo C."/>
            <person name="Argimon S."/>
            <person name="Zhang W."/>
            <person name="Yang X."/>
            <person name="Jeffery I.B."/>
            <person name="Cooney J.C."/>
            <person name="Kagawa T.F."/>
            <person name="Liu W."/>
            <person name="Song Y."/>
            <person name="Salvetti E."/>
            <person name="Wrobel A."/>
            <person name="Rasinkangas P."/>
            <person name="Parkhill J."/>
            <person name="Rea M.C."/>
            <person name="O'Sullivan O."/>
            <person name="Ritari J."/>
            <person name="Douillard F.P."/>
            <person name="Paul Ross R."/>
            <person name="Yang R."/>
            <person name="Briner A.E."/>
            <person name="Felis G.E."/>
            <person name="de Vos W.M."/>
            <person name="Barrangou R."/>
            <person name="Klaenhammer T.R."/>
            <person name="Caufield P.W."/>
            <person name="Cui Y."/>
            <person name="Zhang H."/>
            <person name="O'Toole P.W."/>
        </authorList>
    </citation>
    <scope>NUCLEOTIDE SEQUENCE [LARGE SCALE GENOMIC DNA]</scope>
    <source>
        <strain evidence="1 2">DSM 19519</strain>
    </source>
</reference>
<gene>
    <name evidence="1" type="ORF">FC92_GL000259</name>
</gene>
<dbReference type="Proteomes" id="UP000051448">
    <property type="component" value="Unassembled WGS sequence"/>
</dbReference>
<evidence type="ECO:0000313" key="2">
    <source>
        <dbReference type="Proteomes" id="UP000051448"/>
    </source>
</evidence>
<keyword evidence="2" id="KW-1185">Reference proteome</keyword>
<dbReference type="EMBL" id="AZDX01000011">
    <property type="protein sequence ID" value="KRL07026.1"/>
    <property type="molecule type" value="Genomic_DNA"/>
</dbReference>
<protein>
    <recommendedName>
        <fullName evidence="3">PepSY domain-containing protein</fullName>
    </recommendedName>
</protein>
<comment type="caution">
    <text evidence="1">The sequence shown here is derived from an EMBL/GenBank/DDBJ whole genome shotgun (WGS) entry which is preliminary data.</text>
</comment>
<organism evidence="1 2">
    <name type="scientific">Liquorilactobacillus hordei DSM 19519</name>
    <dbReference type="NCBI Taxonomy" id="1423759"/>
    <lineage>
        <taxon>Bacteria</taxon>
        <taxon>Bacillati</taxon>
        <taxon>Bacillota</taxon>
        <taxon>Bacilli</taxon>
        <taxon>Lactobacillales</taxon>
        <taxon>Lactobacillaceae</taxon>
        <taxon>Liquorilactobacillus</taxon>
    </lineage>
</organism>
<dbReference type="PATRIC" id="fig|1423759.3.peg.269"/>
<dbReference type="AlphaFoldDB" id="A0A0R1MP45"/>
<dbReference type="OrthoDB" id="2989832at2"/>
<proteinExistence type="predicted"/>